<comment type="subcellular location">
    <subcellularLocation>
        <location evidence="1">Endoplasmic reticulum membrane</location>
        <topology evidence="1">Multi-pass membrane protein</topology>
    </subcellularLocation>
</comment>
<evidence type="ECO:0000256" key="8">
    <source>
        <dbReference type="ARBA" id="ARBA00023136"/>
    </source>
</evidence>
<dbReference type="EMBL" id="SIDB01000004">
    <property type="protein sequence ID" value="KAI3433857.1"/>
    <property type="molecule type" value="Genomic_DNA"/>
</dbReference>
<organism evidence="10 11">
    <name type="scientific">Chlorella vulgaris</name>
    <name type="common">Green alga</name>
    <dbReference type="NCBI Taxonomy" id="3077"/>
    <lineage>
        <taxon>Eukaryota</taxon>
        <taxon>Viridiplantae</taxon>
        <taxon>Chlorophyta</taxon>
        <taxon>core chlorophytes</taxon>
        <taxon>Trebouxiophyceae</taxon>
        <taxon>Chlorellales</taxon>
        <taxon>Chlorellaceae</taxon>
        <taxon>Chlorella clade</taxon>
        <taxon>Chlorella</taxon>
    </lineage>
</organism>
<accession>A0A9D4TT62</accession>
<dbReference type="Pfam" id="PF06728">
    <property type="entry name" value="PIG-U"/>
    <property type="match status" value="1"/>
</dbReference>
<evidence type="ECO:0008006" key="12">
    <source>
        <dbReference type="Google" id="ProtNLM"/>
    </source>
</evidence>
<keyword evidence="6" id="KW-0256">Endoplasmic reticulum</keyword>
<comment type="pathway">
    <text evidence="2">Glycolipid biosynthesis; glycosylphosphatidylinositol-anchor biosynthesis.</text>
</comment>
<gene>
    <name evidence="10" type="ORF">D9Q98_003660</name>
</gene>
<name>A0A9D4TT62_CHLVU</name>
<protein>
    <recommendedName>
        <fullName evidence="12">GPI transamidase subunit PIG-U</fullName>
    </recommendedName>
</protein>
<dbReference type="InterPro" id="IPR009600">
    <property type="entry name" value="PIG-U"/>
</dbReference>
<dbReference type="PANTHER" id="PTHR13121:SF0">
    <property type="entry name" value="PHOSPHATIDYLINOSITOL GLYCAN ANCHOR BIOSYNTHESIS CLASS U PROTEIN"/>
    <property type="match status" value="1"/>
</dbReference>
<dbReference type="AlphaFoldDB" id="A0A9D4TT62"/>
<proteinExistence type="inferred from homology"/>
<evidence type="ECO:0000256" key="6">
    <source>
        <dbReference type="ARBA" id="ARBA00022824"/>
    </source>
</evidence>
<dbReference type="PANTHER" id="PTHR13121">
    <property type="entry name" value="GPI TRANSAMIDASE COMPONENT PIG-U"/>
    <property type="match status" value="1"/>
</dbReference>
<keyword evidence="5 9" id="KW-0812">Transmembrane</keyword>
<evidence type="ECO:0000256" key="5">
    <source>
        <dbReference type="ARBA" id="ARBA00022692"/>
    </source>
</evidence>
<evidence type="ECO:0000256" key="4">
    <source>
        <dbReference type="ARBA" id="ARBA00022502"/>
    </source>
</evidence>
<keyword evidence="8 9" id="KW-0472">Membrane</keyword>
<dbReference type="GO" id="GO:0016255">
    <property type="term" value="P:attachment of GPI anchor to protein"/>
    <property type="evidence" value="ECO:0007669"/>
    <property type="project" value="InterPro"/>
</dbReference>
<reference evidence="10" key="1">
    <citation type="journal article" date="2019" name="Plant J.">
        <title>Chlorella vulgaris genome assembly and annotation reveals the molecular basis for metabolic acclimation to high light conditions.</title>
        <authorList>
            <person name="Cecchin M."/>
            <person name="Marcolungo L."/>
            <person name="Rossato M."/>
            <person name="Girolomoni L."/>
            <person name="Cosentino E."/>
            <person name="Cuine S."/>
            <person name="Li-Beisson Y."/>
            <person name="Delledonne M."/>
            <person name="Ballottari M."/>
        </authorList>
    </citation>
    <scope>NUCLEOTIDE SEQUENCE</scope>
    <source>
        <strain evidence="10">211/11P</strain>
    </source>
</reference>
<evidence type="ECO:0000256" key="1">
    <source>
        <dbReference type="ARBA" id="ARBA00004477"/>
    </source>
</evidence>
<feature type="transmembrane region" description="Helical" evidence="9">
    <location>
        <begin position="72"/>
        <end position="95"/>
    </location>
</feature>
<evidence type="ECO:0000256" key="9">
    <source>
        <dbReference type="SAM" id="Phobius"/>
    </source>
</evidence>
<comment type="similarity">
    <text evidence="3">Belongs to the PIGU family.</text>
</comment>
<reference evidence="10" key="2">
    <citation type="submission" date="2020-11" db="EMBL/GenBank/DDBJ databases">
        <authorList>
            <person name="Cecchin M."/>
            <person name="Marcolungo L."/>
            <person name="Rossato M."/>
            <person name="Girolomoni L."/>
            <person name="Cosentino E."/>
            <person name="Cuine S."/>
            <person name="Li-Beisson Y."/>
            <person name="Delledonne M."/>
            <person name="Ballottari M."/>
        </authorList>
    </citation>
    <scope>NUCLEOTIDE SEQUENCE</scope>
    <source>
        <strain evidence="10">211/11P</strain>
        <tissue evidence="10">Whole cell</tissue>
    </source>
</reference>
<evidence type="ECO:0000313" key="10">
    <source>
        <dbReference type="EMBL" id="KAI3433857.1"/>
    </source>
</evidence>
<evidence type="ECO:0000256" key="2">
    <source>
        <dbReference type="ARBA" id="ARBA00004687"/>
    </source>
</evidence>
<keyword evidence="4" id="KW-0337">GPI-anchor biosynthesis</keyword>
<evidence type="ECO:0000256" key="3">
    <source>
        <dbReference type="ARBA" id="ARBA00010026"/>
    </source>
</evidence>
<dbReference type="GO" id="GO:0006506">
    <property type="term" value="P:GPI anchor biosynthetic process"/>
    <property type="evidence" value="ECO:0007669"/>
    <property type="project" value="UniProtKB-KW"/>
</dbReference>
<evidence type="ECO:0000313" key="11">
    <source>
        <dbReference type="Proteomes" id="UP001055712"/>
    </source>
</evidence>
<sequence>MLLSGEIEASGWRQHAAVAVTELASAALLRQVAVALHLNRRRASSTATAYLCCATGALLAGWSSVASSAQTLLLLGALSAALSPGGALLSSLLLAAGSADWPPGMLLLMVPLALLSARPRPAPQNSSHSSSSSSTASAVQSVAAYCCYCAAGCAALLQLQHVLLPATAAQMGALLRLRGWKASTLRPLLAAAEPLDSLAWVGSRLSQQPWHQRPAVMLPAASLQPGLGLHWYLMAQVFPHFRQEGSSSSAPPWLWTAVALARERQPPGLFDGRTLFGADWRYFLYILQALPAALMLLLTLRFPGQPRLLLLAGALLRCTLHPRPVPAMAVLCVGLLPLAGDHPAAVSGLAWHGLACAAALLLNDSAMQLWLAGAGGNANFLYGMNLLWAGLLVMLLLRILRSAARLDARPGGDGDSSPHRRIASVKLLKD</sequence>
<dbReference type="Proteomes" id="UP001055712">
    <property type="component" value="Unassembled WGS sequence"/>
</dbReference>
<feature type="transmembrane region" description="Helical" evidence="9">
    <location>
        <begin position="282"/>
        <end position="300"/>
    </location>
</feature>
<keyword evidence="7 9" id="KW-1133">Transmembrane helix</keyword>
<feature type="transmembrane region" description="Helical" evidence="9">
    <location>
        <begin position="47"/>
        <end position="65"/>
    </location>
</feature>
<feature type="transmembrane region" description="Helical" evidence="9">
    <location>
        <begin position="382"/>
        <end position="400"/>
    </location>
</feature>
<keyword evidence="11" id="KW-1185">Reference proteome</keyword>
<comment type="caution">
    <text evidence="10">The sequence shown here is derived from an EMBL/GenBank/DDBJ whole genome shotgun (WGS) entry which is preliminary data.</text>
</comment>
<dbReference type="GO" id="GO:0042765">
    <property type="term" value="C:GPI-anchor transamidase complex"/>
    <property type="evidence" value="ECO:0007669"/>
    <property type="project" value="InterPro"/>
</dbReference>
<evidence type="ECO:0000256" key="7">
    <source>
        <dbReference type="ARBA" id="ARBA00022989"/>
    </source>
</evidence>